<organism evidence="1">
    <name type="scientific">Anguilla anguilla</name>
    <name type="common">European freshwater eel</name>
    <name type="synonym">Muraena anguilla</name>
    <dbReference type="NCBI Taxonomy" id="7936"/>
    <lineage>
        <taxon>Eukaryota</taxon>
        <taxon>Metazoa</taxon>
        <taxon>Chordata</taxon>
        <taxon>Craniata</taxon>
        <taxon>Vertebrata</taxon>
        <taxon>Euteleostomi</taxon>
        <taxon>Actinopterygii</taxon>
        <taxon>Neopterygii</taxon>
        <taxon>Teleostei</taxon>
        <taxon>Anguilliformes</taxon>
        <taxon>Anguillidae</taxon>
        <taxon>Anguilla</taxon>
    </lineage>
</organism>
<name>A0A0E9VXF9_ANGAN</name>
<sequence>MSPLNFQVLNQIRAFIISLFSCFLLFF</sequence>
<accession>A0A0E9VXF9</accession>
<dbReference type="EMBL" id="GBXM01025753">
    <property type="protein sequence ID" value="JAH82824.1"/>
    <property type="molecule type" value="Transcribed_RNA"/>
</dbReference>
<dbReference type="AlphaFoldDB" id="A0A0E9VXF9"/>
<reference evidence="1" key="2">
    <citation type="journal article" date="2015" name="Fish Shellfish Immunol.">
        <title>Early steps in the European eel (Anguilla anguilla)-Vibrio vulnificus interaction in the gills: Role of the RtxA13 toxin.</title>
        <authorList>
            <person name="Callol A."/>
            <person name="Pajuelo D."/>
            <person name="Ebbesson L."/>
            <person name="Teles M."/>
            <person name="MacKenzie S."/>
            <person name="Amaro C."/>
        </authorList>
    </citation>
    <scope>NUCLEOTIDE SEQUENCE</scope>
</reference>
<protein>
    <submittedName>
        <fullName evidence="1">Uncharacterized protein</fullName>
    </submittedName>
</protein>
<reference evidence="1" key="1">
    <citation type="submission" date="2014-11" db="EMBL/GenBank/DDBJ databases">
        <authorList>
            <person name="Amaro Gonzalez C."/>
        </authorList>
    </citation>
    <scope>NUCLEOTIDE SEQUENCE</scope>
</reference>
<proteinExistence type="predicted"/>
<evidence type="ECO:0000313" key="1">
    <source>
        <dbReference type="EMBL" id="JAH82824.1"/>
    </source>
</evidence>